<proteinExistence type="predicted"/>
<dbReference type="GO" id="GO:0008794">
    <property type="term" value="F:arsenate reductase (glutaredoxin) activity"/>
    <property type="evidence" value="ECO:0007669"/>
    <property type="project" value="InterPro"/>
</dbReference>
<sequence>MARALTTAALVLFHNPSCSKSRGALGLLSERHVDVQVVEYLHETWTRESLDDLLHKLMPGETSVNPLIMMRTGDKAFMEMALNTLNPADTNDRLKLLDAMVNNPSLIERPIFVHGQRAVIGRPPEKVLELL</sequence>
<dbReference type="PROSITE" id="PS51353">
    <property type="entry name" value="ARSC"/>
    <property type="match status" value="1"/>
</dbReference>
<dbReference type="SUPFAM" id="SSF52833">
    <property type="entry name" value="Thioredoxin-like"/>
    <property type="match status" value="1"/>
</dbReference>
<dbReference type="AlphaFoldDB" id="A0A1V9ZZM4"/>
<reference evidence="2 3" key="1">
    <citation type="journal article" date="2014" name="Genome Biol. Evol.">
        <title>The secreted proteins of Achlya hypogyna and Thraustotheca clavata identify the ancestral oomycete secretome and reveal gene acquisitions by horizontal gene transfer.</title>
        <authorList>
            <person name="Misner I."/>
            <person name="Blouin N."/>
            <person name="Leonard G."/>
            <person name="Richards T.A."/>
            <person name="Lane C.E."/>
        </authorList>
    </citation>
    <scope>NUCLEOTIDE SEQUENCE [LARGE SCALE GENOMIC DNA]</scope>
    <source>
        <strain evidence="2 3">ATCC 34112</strain>
    </source>
</reference>
<dbReference type="InterPro" id="IPR006660">
    <property type="entry name" value="Arsenate_reductase-like"/>
</dbReference>
<organism evidence="2 3">
    <name type="scientific">Thraustotheca clavata</name>
    <dbReference type="NCBI Taxonomy" id="74557"/>
    <lineage>
        <taxon>Eukaryota</taxon>
        <taxon>Sar</taxon>
        <taxon>Stramenopiles</taxon>
        <taxon>Oomycota</taxon>
        <taxon>Saprolegniomycetes</taxon>
        <taxon>Saprolegniales</taxon>
        <taxon>Achlyaceae</taxon>
        <taxon>Thraustotheca</taxon>
    </lineage>
</organism>
<dbReference type="Gene3D" id="3.40.30.10">
    <property type="entry name" value="Glutaredoxin"/>
    <property type="match status" value="1"/>
</dbReference>
<gene>
    <name evidence="2" type="ORF">THRCLA_21157</name>
</gene>
<dbReference type="EMBL" id="JNBS01000884">
    <property type="protein sequence ID" value="OQS03468.1"/>
    <property type="molecule type" value="Genomic_DNA"/>
</dbReference>
<dbReference type="PANTHER" id="PTHR30041">
    <property type="entry name" value="ARSENATE REDUCTASE"/>
    <property type="match status" value="1"/>
</dbReference>
<name>A0A1V9ZZM4_9STRA</name>
<evidence type="ECO:0000256" key="1">
    <source>
        <dbReference type="ARBA" id="ARBA00023002"/>
    </source>
</evidence>
<dbReference type="OrthoDB" id="59229at2759"/>
<comment type="caution">
    <text evidence="2">The sequence shown here is derived from an EMBL/GenBank/DDBJ whole genome shotgun (WGS) entry which is preliminary data.</text>
</comment>
<dbReference type="InterPro" id="IPR036249">
    <property type="entry name" value="Thioredoxin-like_sf"/>
</dbReference>
<dbReference type="Proteomes" id="UP000243217">
    <property type="component" value="Unassembled WGS sequence"/>
</dbReference>
<dbReference type="NCBIfam" id="TIGR00014">
    <property type="entry name" value="arsC"/>
    <property type="match status" value="1"/>
</dbReference>
<evidence type="ECO:0000313" key="2">
    <source>
        <dbReference type="EMBL" id="OQS03468.1"/>
    </source>
</evidence>
<dbReference type="Pfam" id="PF03960">
    <property type="entry name" value="ArsC"/>
    <property type="match status" value="1"/>
</dbReference>
<keyword evidence="1" id="KW-0560">Oxidoreductase</keyword>
<keyword evidence="3" id="KW-1185">Reference proteome</keyword>
<accession>A0A1V9ZZM4</accession>
<evidence type="ECO:0000313" key="3">
    <source>
        <dbReference type="Proteomes" id="UP000243217"/>
    </source>
</evidence>
<protein>
    <submittedName>
        <fullName evidence="2">Arsenate reductase</fullName>
    </submittedName>
</protein>
<dbReference type="InterPro" id="IPR006659">
    <property type="entry name" value="Arsenate_reductase"/>
</dbReference>
<dbReference type="PANTHER" id="PTHR30041:SF4">
    <property type="entry name" value="ARSENATE REDUCTASE"/>
    <property type="match status" value="1"/>
</dbReference>